<evidence type="ECO:0000313" key="1">
    <source>
        <dbReference type="EMBL" id="KAH0541808.1"/>
    </source>
</evidence>
<comment type="caution">
    <text evidence="1">The sequence shown here is derived from an EMBL/GenBank/DDBJ whole genome shotgun (WGS) entry which is preliminary data.</text>
</comment>
<evidence type="ECO:0008006" key="3">
    <source>
        <dbReference type="Google" id="ProtNLM"/>
    </source>
</evidence>
<gene>
    <name evidence="1" type="ORF">FGG08_003763</name>
</gene>
<accession>A0A9P8L4I0</accession>
<sequence>MPIQKLDNQERCPHNCQLASPLVASLANYEFEFSASCCLDGQLMLSQLTAGYAFQRYTTKQITSFDMAVSKAPSFRKLGRPRKLTTADEEAVLELLLVEGWRRQDEIVFWLWCERGVLANRSIISRMLKRRKWTQKELRRISLGLSEDLRRGWREEMRQYVAEDLVFFDESIFDEKTGWRYRAYGPIGQDTRYPANTQRGRT</sequence>
<evidence type="ECO:0000313" key="2">
    <source>
        <dbReference type="Proteomes" id="UP000698800"/>
    </source>
</evidence>
<dbReference type="OrthoDB" id="5387801at2759"/>
<protein>
    <recommendedName>
        <fullName evidence="3">Transposase</fullName>
    </recommendedName>
</protein>
<dbReference type="AlphaFoldDB" id="A0A9P8L4I0"/>
<name>A0A9P8L4I0_9PEZI</name>
<organism evidence="1 2">
    <name type="scientific">Glutinoglossum americanum</name>
    <dbReference type="NCBI Taxonomy" id="1670608"/>
    <lineage>
        <taxon>Eukaryota</taxon>
        <taxon>Fungi</taxon>
        <taxon>Dikarya</taxon>
        <taxon>Ascomycota</taxon>
        <taxon>Pezizomycotina</taxon>
        <taxon>Geoglossomycetes</taxon>
        <taxon>Geoglossales</taxon>
        <taxon>Geoglossaceae</taxon>
        <taxon>Glutinoglossum</taxon>
    </lineage>
</organism>
<reference evidence="1" key="1">
    <citation type="submission" date="2021-03" db="EMBL/GenBank/DDBJ databases">
        <title>Comparative genomics and phylogenomic investigation of the class Geoglossomycetes provide insights into ecological specialization and systematics.</title>
        <authorList>
            <person name="Melie T."/>
            <person name="Pirro S."/>
            <person name="Miller A.N."/>
            <person name="Quandt A."/>
        </authorList>
    </citation>
    <scope>NUCLEOTIDE SEQUENCE</scope>
    <source>
        <strain evidence="1">GBOQ0MN5Z8</strain>
    </source>
</reference>
<dbReference type="Proteomes" id="UP000698800">
    <property type="component" value="Unassembled WGS sequence"/>
</dbReference>
<dbReference type="EMBL" id="JAGHQL010000068">
    <property type="protein sequence ID" value="KAH0541808.1"/>
    <property type="molecule type" value="Genomic_DNA"/>
</dbReference>
<keyword evidence="2" id="KW-1185">Reference proteome</keyword>
<proteinExistence type="predicted"/>